<evidence type="ECO:0000256" key="6">
    <source>
        <dbReference type="SAM" id="MobiDB-lite"/>
    </source>
</evidence>
<feature type="transmembrane region" description="Helical" evidence="7">
    <location>
        <begin position="567"/>
        <end position="588"/>
    </location>
</feature>
<feature type="region of interest" description="Disordered" evidence="6">
    <location>
        <begin position="248"/>
        <end position="279"/>
    </location>
</feature>
<evidence type="ECO:0000256" key="2">
    <source>
        <dbReference type="ARBA" id="ARBA00022692"/>
    </source>
</evidence>
<accession>A0A4E0RK92</accession>
<feature type="compositionally biased region" description="Basic residues" evidence="6">
    <location>
        <begin position="493"/>
        <end position="506"/>
    </location>
</feature>
<dbReference type="PROSITE" id="PS00237">
    <property type="entry name" value="G_PROTEIN_RECEP_F1_1"/>
    <property type="match status" value="1"/>
</dbReference>
<dbReference type="EMBL" id="JXXN02000551">
    <property type="protein sequence ID" value="THD27021.1"/>
    <property type="molecule type" value="Genomic_DNA"/>
</dbReference>
<feature type="transmembrane region" description="Helical" evidence="7">
    <location>
        <begin position="301"/>
        <end position="321"/>
    </location>
</feature>
<dbReference type="GO" id="GO:0016020">
    <property type="term" value="C:membrane"/>
    <property type="evidence" value="ECO:0007669"/>
    <property type="project" value="UniProtKB-SubCell"/>
</dbReference>
<evidence type="ECO:0000256" key="7">
    <source>
        <dbReference type="SAM" id="Phobius"/>
    </source>
</evidence>
<protein>
    <recommendedName>
        <fullName evidence="8">G-protein coupled receptors family 1 profile domain-containing protein</fullName>
    </recommendedName>
</protein>
<keyword evidence="5" id="KW-0807">Transducer</keyword>
<dbReference type="InterPro" id="IPR052954">
    <property type="entry name" value="GPCR-Ligand_Int"/>
</dbReference>
<dbReference type="PRINTS" id="PR00237">
    <property type="entry name" value="GPCRRHODOPSN"/>
</dbReference>
<organism evidence="9 10">
    <name type="scientific">Fasciola hepatica</name>
    <name type="common">Liver fluke</name>
    <dbReference type="NCBI Taxonomy" id="6192"/>
    <lineage>
        <taxon>Eukaryota</taxon>
        <taxon>Metazoa</taxon>
        <taxon>Spiralia</taxon>
        <taxon>Lophotrochozoa</taxon>
        <taxon>Platyhelminthes</taxon>
        <taxon>Trematoda</taxon>
        <taxon>Digenea</taxon>
        <taxon>Plagiorchiida</taxon>
        <taxon>Echinostomata</taxon>
        <taxon>Echinostomatoidea</taxon>
        <taxon>Fasciolidae</taxon>
        <taxon>Fasciola</taxon>
    </lineage>
</organism>
<evidence type="ECO:0000256" key="1">
    <source>
        <dbReference type="ARBA" id="ARBA00004370"/>
    </source>
</evidence>
<evidence type="ECO:0000259" key="8">
    <source>
        <dbReference type="PROSITE" id="PS50262"/>
    </source>
</evidence>
<keyword evidence="5" id="KW-0675">Receptor</keyword>
<evidence type="ECO:0000256" key="5">
    <source>
        <dbReference type="RuleBase" id="RU000688"/>
    </source>
</evidence>
<dbReference type="PANTHER" id="PTHR46641">
    <property type="entry name" value="FMRFAMIDE RECEPTOR-RELATED"/>
    <property type="match status" value="1"/>
</dbReference>
<dbReference type="InterPro" id="IPR000276">
    <property type="entry name" value="GPCR_Rhodpsn"/>
</dbReference>
<dbReference type="PROSITE" id="PS50262">
    <property type="entry name" value="G_PROTEIN_RECEP_F1_2"/>
    <property type="match status" value="1"/>
</dbReference>
<evidence type="ECO:0000256" key="4">
    <source>
        <dbReference type="ARBA" id="ARBA00023136"/>
    </source>
</evidence>
<dbReference type="SUPFAM" id="SSF81321">
    <property type="entry name" value="Family A G protein-coupled receptor-like"/>
    <property type="match status" value="3"/>
</dbReference>
<keyword evidence="5" id="KW-0297">G-protein coupled receptor</keyword>
<evidence type="ECO:0000313" key="10">
    <source>
        <dbReference type="Proteomes" id="UP000230066"/>
    </source>
</evidence>
<proteinExistence type="inferred from homology"/>
<evidence type="ECO:0000313" key="9">
    <source>
        <dbReference type="EMBL" id="THD27021.1"/>
    </source>
</evidence>
<feature type="transmembrane region" description="Helical" evidence="7">
    <location>
        <begin position="170"/>
        <end position="193"/>
    </location>
</feature>
<feature type="region of interest" description="Disordered" evidence="6">
    <location>
        <begin position="486"/>
        <end position="542"/>
    </location>
</feature>
<name>A0A4E0RK92_FASHE</name>
<feature type="compositionally biased region" description="Basic and acidic residues" evidence="6">
    <location>
        <begin position="250"/>
        <end position="267"/>
    </location>
</feature>
<feature type="transmembrane region" description="Helical" evidence="7">
    <location>
        <begin position="687"/>
        <end position="706"/>
    </location>
</feature>
<feature type="transmembrane region" description="Helical" evidence="7">
    <location>
        <begin position="63"/>
        <end position="86"/>
    </location>
</feature>
<dbReference type="GO" id="GO:0004930">
    <property type="term" value="F:G protein-coupled receptor activity"/>
    <property type="evidence" value="ECO:0007669"/>
    <property type="project" value="UniProtKB-KW"/>
</dbReference>
<keyword evidence="2 5" id="KW-0812">Transmembrane</keyword>
<dbReference type="InterPro" id="IPR017452">
    <property type="entry name" value="GPCR_Rhodpsn_7TM"/>
</dbReference>
<sequence length="798" mass="91775">MEERTISDVLHNAREETYPFTVDFGLMLYACVTPMVLLIGLVGNSLCLLVFRVKRLRSTPTGTSCATILSALSAADLLVLICHVGPEWIQTGLPTLIHTIYGKPGIVPTEIRNWTRLAMRMMVSINMSREEISRIHWPSLVTTEFLNNHSAAEASGHTKDTLFLHQPGMFQLYIMVSYVLRMMSVWLLVLFTVERYIGVCYPFKLNLFRTRSRVRRAILIIFLVALVVCAYKPILGFSADTDLITPELNTKPDDRPYLQSSKREDLRSQPGRNQTSATGQFSNEIRSLVNSPISPGYAKTVFILDSCYAVLVTLFPFLVILSLNLRIIARLCQHTNSLLSEHTTSDSKPVNSLKKSSHSMTSCVRPSQVRKCFVVRQTRLPDNSTSSRSRQLARNERDSSRYAIGHYPVLEHFRWDSGDAKNSKSKCSHSSCSGSFSSGFTHCTHPHTFDQTLNGQRLTCENSGRFSSLFYRLSCPGSSVSCFRHRQDDRQHQRTRAHQSHQIHRHMNFEQPKRGQNNNTIPVRNRSKNNNNNNNNNGPQEHLQIHHQSSCTGVYTPRRGDRLGRQFAVTLLTISACFLLLNIPYLIVWTCRWYQVRLRLYAIDLNWSEYLAPLDHTTNLAHENDRLLRSVEKISKMFDRNQLKNESIPTNEHNPDLSQFNGTDLSASKFVTDHDDHMDWLRVALPITRTIFSLNYCINFFLYSLVGKYFRRELRRLFWGCKYNAFSHFCPARARQLVRRHQRHQPVGGIRLNMWRPRASTEGVVLPTRFYPCRVNRPLYDFQVFGVNSNLISYIQTA</sequence>
<comment type="subcellular location">
    <subcellularLocation>
        <location evidence="1">Membrane</location>
    </subcellularLocation>
</comment>
<comment type="similarity">
    <text evidence="5">Belongs to the G-protein coupled receptor 1 family.</text>
</comment>
<feature type="domain" description="G-protein coupled receptors family 1 profile" evidence="8">
    <location>
        <begin position="43"/>
        <end position="331"/>
    </location>
</feature>
<evidence type="ECO:0000256" key="3">
    <source>
        <dbReference type="ARBA" id="ARBA00022989"/>
    </source>
</evidence>
<comment type="caution">
    <text evidence="9">The sequence shown here is derived from an EMBL/GenBank/DDBJ whole genome shotgun (WGS) entry which is preliminary data.</text>
</comment>
<feature type="transmembrane region" description="Helical" evidence="7">
    <location>
        <begin position="26"/>
        <end position="51"/>
    </location>
</feature>
<reference evidence="9" key="1">
    <citation type="submission" date="2019-03" db="EMBL/GenBank/DDBJ databases">
        <title>Improved annotation for the trematode Fasciola hepatica.</title>
        <authorList>
            <person name="Choi Y.-J."/>
            <person name="Martin J."/>
            <person name="Mitreva M."/>
        </authorList>
    </citation>
    <scope>NUCLEOTIDE SEQUENCE [LARGE SCALE GENOMIC DNA]</scope>
</reference>
<keyword evidence="3 7" id="KW-1133">Transmembrane helix</keyword>
<gene>
    <name evidence="9" type="ORF">D915_001616</name>
</gene>
<dbReference type="Pfam" id="PF00001">
    <property type="entry name" value="7tm_1"/>
    <property type="match status" value="1"/>
</dbReference>
<dbReference type="Gene3D" id="1.20.1070.10">
    <property type="entry name" value="Rhodopsin 7-helix transmembrane proteins"/>
    <property type="match status" value="3"/>
</dbReference>
<keyword evidence="4 7" id="KW-0472">Membrane</keyword>
<dbReference type="AlphaFoldDB" id="A0A4E0RK92"/>
<keyword evidence="10" id="KW-1185">Reference proteome</keyword>
<dbReference type="Proteomes" id="UP000230066">
    <property type="component" value="Unassembled WGS sequence"/>
</dbReference>
<feature type="compositionally biased region" description="Polar residues" evidence="6">
    <location>
        <begin position="270"/>
        <end position="279"/>
    </location>
</feature>
<feature type="transmembrane region" description="Helical" evidence="7">
    <location>
        <begin position="214"/>
        <end position="234"/>
    </location>
</feature>